<dbReference type="HOGENOM" id="CLU_2203969_0_0_1"/>
<reference evidence="1" key="3">
    <citation type="submission" date="2015-02" db="UniProtKB">
        <authorList>
            <consortium name="EnsemblProtists"/>
        </authorList>
    </citation>
    <scope>IDENTIFICATION</scope>
    <source>
        <strain evidence="1">DAOM BR144</strain>
    </source>
</reference>
<dbReference type="OMA" id="MACKPIT"/>
<dbReference type="AlphaFoldDB" id="K3XDJ0"/>
<accession>K3XDJ0</accession>
<reference evidence="2" key="1">
    <citation type="journal article" date="2010" name="Genome Biol.">
        <title>Genome sequence of the necrotrophic plant pathogen Pythium ultimum reveals original pathogenicity mechanisms and effector repertoire.</title>
        <authorList>
            <person name="Levesque C.A."/>
            <person name="Brouwer H."/>
            <person name="Cano L."/>
            <person name="Hamilton J.P."/>
            <person name="Holt C."/>
            <person name="Huitema E."/>
            <person name="Raffaele S."/>
            <person name="Robideau G.P."/>
            <person name="Thines M."/>
            <person name="Win J."/>
            <person name="Zerillo M.M."/>
            <person name="Beakes G.W."/>
            <person name="Boore J.L."/>
            <person name="Busam D."/>
            <person name="Dumas B."/>
            <person name="Ferriera S."/>
            <person name="Fuerstenberg S.I."/>
            <person name="Gachon C.M."/>
            <person name="Gaulin E."/>
            <person name="Govers F."/>
            <person name="Grenville-Briggs L."/>
            <person name="Horner N."/>
            <person name="Hostetler J."/>
            <person name="Jiang R.H."/>
            <person name="Johnson J."/>
            <person name="Krajaejun T."/>
            <person name="Lin H."/>
            <person name="Meijer H.J."/>
            <person name="Moore B."/>
            <person name="Morris P."/>
            <person name="Phuntmart V."/>
            <person name="Puiu D."/>
            <person name="Shetty J."/>
            <person name="Stajich J.E."/>
            <person name="Tripathy S."/>
            <person name="Wawra S."/>
            <person name="van West P."/>
            <person name="Whitty B.R."/>
            <person name="Coutinho P.M."/>
            <person name="Henrissat B."/>
            <person name="Martin F."/>
            <person name="Thomas P.D."/>
            <person name="Tyler B.M."/>
            <person name="De Vries R.P."/>
            <person name="Kamoun S."/>
            <person name="Yandell M."/>
            <person name="Tisserat N."/>
            <person name="Buell C.R."/>
        </authorList>
    </citation>
    <scope>NUCLEOTIDE SEQUENCE</scope>
    <source>
        <strain evidence="2">DAOM:BR144</strain>
    </source>
</reference>
<sequence length="108" mass="11881">MEGELCDHTSMRSAALASLPTPVAFEECFSMWIPAADIVTDHNIDDILRSLAGPQQQVWIDARPQVRDFVRIPGRGISFVCTSSTTCRALGDVQLNISGKTPTIRKYS</sequence>
<organism evidence="1 2">
    <name type="scientific">Globisporangium ultimum (strain ATCC 200006 / CBS 805.95 / DAOM BR144)</name>
    <name type="common">Pythium ultimum</name>
    <dbReference type="NCBI Taxonomy" id="431595"/>
    <lineage>
        <taxon>Eukaryota</taxon>
        <taxon>Sar</taxon>
        <taxon>Stramenopiles</taxon>
        <taxon>Oomycota</taxon>
        <taxon>Peronosporomycetes</taxon>
        <taxon>Pythiales</taxon>
        <taxon>Pythiaceae</taxon>
        <taxon>Globisporangium</taxon>
    </lineage>
</organism>
<dbReference type="EMBL" id="ADOS01000552">
    <property type="status" value="NOT_ANNOTATED_CDS"/>
    <property type="molecule type" value="Genomic_DNA"/>
</dbReference>
<proteinExistence type="predicted"/>
<protein>
    <submittedName>
        <fullName evidence="1">Uncharacterized protein</fullName>
    </submittedName>
</protein>
<evidence type="ECO:0000313" key="1">
    <source>
        <dbReference type="EnsemblProtists" id="PYU1_T015289"/>
    </source>
</evidence>
<dbReference type="EnsemblProtists" id="PYU1_T015289">
    <property type="protein sequence ID" value="PYU1_T015289"/>
    <property type="gene ID" value="PYU1_G015257"/>
</dbReference>
<keyword evidence="2" id="KW-1185">Reference proteome</keyword>
<dbReference type="Proteomes" id="UP000019132">
    <property type="component" value="Unassembled WGS sequence"/>
</dbReference>
<dbReference type="VEuPathDB" id="FungiDB:PYU1_G015257"/>
<name>K3XDJ0_GLOUD</name>
<evidence type="ECO:0000313" key="2">
    <source>
        <dbReference type="Proteomes" id="UP000019132"/>
    </source>
</evidence>
<reference evidence="2" key="2">
    <citation type="submission" date="2010-04" db="EMBL/GenBank/DDBJ databases">
        <authorList>
            <person name="Buell R."/>
            <person name="Hamilton J."/>
            <person name="Hostetler J."/>
        </authorList>
    </citation>
    <scope>NUCLEOTIDE SEQUENCE [LARGE SCALE GENOMIC DNA]</scope>
    <source>
        <strain evidence="2">DAOM:BR144</strain>
    </source>
</reference>
<dbReference type="InParanoid" id="K3XDJ0"/>